<evidence type="ECO:0000313" key="4">
    <source>
        <dbReference type="Proteomes" id="UP000045706"/>
    </source>
</evidence>
<dbReference type="PANTHER" id="PTHR10643:SF2">
    <property type="entry name" value="KINETOCHORE PROTEIN NDC80 HOMOLOG"/>
    <property type="match status" value="1"/>
</dbReference>
<feature type="domain" description="Kinetochore protein NDC80 loop region" evidence="2">
    <location>
        <begin position="39"/>
        <end position="102"/>
    </location>
</feature>
<dbReference type="EMBL" id="CVQI01036611">
    <property type="protein sequence ID" value="CRK47497.1"/>
    <property type="molecule type" value="Genomic_DNA"/>
</dbReference>
<dbReference type="Proteomes" id="UP000045706">
    <property type="component" value="Unassembled WGS sequence"/>
</dbReference>
<reference evidence="4" key="1">
    <citation type="submission" date="2015-05" db="EMBL/GenBank/DDBJ databases">
        <authorList>
            <person name="Fogelqvist Johan"/>
        </authorList>
    </citation>
    <scope>NUCLEOTIDE SEQUENCE [LARGE SCALE GENOMIC DNA]</scope>
</reference>
<evidence type="ECO:0000259" key="2">
    <source>
        <dbReference type="Pfam" id="PF24487"/>
    </source>
</evidence>
<dbReference type="InterPro" id="IPR005550">
    <property type="entry name" value="Kinetochore_Ndc80"/>
</dbReference>
<protein>
    <recommendedName>
        <fullName evidence="2">Kinetochore protein NDC80 loop region domain-containing protein</fullName>
    </recommendedName>
</protein>
<keyword evidence="1" id="KW-0175">Coiled coil</keyword>
<proteinExistence type="predicted"/>
<feature type="coiled-coil region" evidence="1">
    <location>
        <begin position="35"/>
        <end position="73"/>
    </location>
</feature>
<name>A0A0G4NM11_VERLO</name>
<dbReference type="InterPro" id="IPR057091">
    <property type="entry name" value="NDC80_loop"/>
</dbReference>
<dbReference type="GO" id="GO:0051315">
    <property type="term" value="P:attachment of mitotic spindle microtubules to kinetochore"/>
    <property type="evidence" value="ECO:0007669"/>
    <property type="project" value="InterPro"/>
</dbReference>
<gene>
    <name evidence="3" type="ORF">BN1723_020301</name>
</gene>
<dbReference type="GO" id="GO:0031262">
    <property type="term" value="C:Ndc80 complex"/>
    <property type="evidence" value="ECO:0007669"/>
    <property type="project" value="InterPro"/>
</dbReference>
<organism evidence="3 4">
    <name type="scientific">Verticillium longisporum</name>
    <name type="common">Verticillium dahliae var. longisporum</name>
    <dbReference type="NCBI Taxonomy" id="100787"/>
    <lineage>
        <taxon>Eukaryota</taxon>
        <taxon>Fungi</taxon>
        <taxon>Dikarya</taxon>
        <taxon>Ascomycota</taxon>
        <taxon>Pezizomycotina</taxon>
        <taxon>Sordariomycetes</taxon>
        <taxon>Hypocreomycetidae</taxon>
        <taxon>Glomerellales</taxon>
        <taxon>Plectosphaerellaceae</taxon>
        <taxon>Verticillium</taxon>
    </lineage>
</organism>
<sequence>MEELKEAEEERRGLQKIVDDQGISMQDIDRMTSEQDRLQKGIELASQRLEDVKKKLADREMEASHKLDDLERMVDNYNTVAYQIGLIPATAVNAKGRDFELQV</sequence>
<dbReference type="PANTHER" id="PTHR10643">
    <property type="entry name" value="KINETOCHORE PROTEIN NDC80"/>
    <property type="match status" value="1"/>
</dbReference>
<evidence type="ECO:0000256" key="1">
    <source>
        <dbReference type="SAM" id="Coils"/>
    </source>
</evidence>
<evidence type="ECO:0000313" key="3">
    <source>
        <dbReference type="EMBL" id="CRK47497.1"/>
    </source>
</evidence>
<accession>A0A0G4NM11</accession>
<feature type="non-terminal residue" evidence="3">
    <location>
        <position position="103"/>
    </location>
</feature>
<dbReference type="AlphaFoldDB" id="A0A0G4NM11"/>
<dbReference type="Pfam" id="PF24487">
    <property type="entry name" value="NDC80_loop"/>
    <property type="match status" value="1"/>
</dbReference>